<dbReference type="Proteomes" id="UP000291469">
    <property type="component" value="Chromosome"/>
</dbReference>
<proteinExistence type="predicted"/>
<reference evidence="1 2" key="1">
    <citation type="submission" date="2019-01" db="EMBL/GenBank/DDBJ databases">
        <title>Egibacter rhizosphaerae EGI 80759T.</title>
        <authorList>
            <person name="Chen D.-D."/>
            <person name="Tian Y."/>
            <person name="Jiao J.-Y."/>
            <person name="Zhang X.-T."/>
            <person name="Zhang Y.-G."/>
            <person name="Zhang Y."/>
            <person name="Xiao M."/>
            <person name="Shu W.-S."/>
            <person name="Li W.-J."/>
        </authorList>
    </citation>
    <scope>NUCLEOTIDE SEQUENCE [LARGE SCALE GENOMIC DNA]</scope>
    <source>
        <strain evidence="1 2">EGI 80759</strain>
    </source>
</reference>
<keyword evidence="2" id="KW-1185">Reference proteome</keyword>
<evidence type="ECO:0000313" key="2">
    <source>
        <dbReference type="Proteomes" id="UP000291469"/>
    </source>
</evidence>
<evidence type="ECO:0008006" key="3">
    <source>
        <dbReference type="Google" id="ProtNLM"/>
    </source>
</evidence>
<dbReference type="KEGG" id="erz:ER308_17915"/>
<name>A0A411YJD3_9ACTN</name>
<protein>
    <recommendedName>
        <fullName evidence="3">Chemotaxis protein CheX</fullName>
    </recommendedName>
</protein>
<sequence length="169" mass="17535">MAMLAQRGTTVPLPPRASVRDLLGDLLGQPVRVDEGAAFELSEVPSLLAAYRFDQGGAAAVAVASLPFAAGAGAAIGMVPVAEAREAARIASAAELDEELHEFFHEVVNVLAKLLNSPSTPHVVLRELLPVPGEVPGDIAQVVLHPAGRVDYRVTVGDYGTGALTLVAR</sequence>
<accession>A0A411YJD3</accession>
<dbReference type="RefSeq" id="WP_131156254.1">
    <property type="nucleotide sequence ID" value="NZ_CP036402.1"/>
</dbReference>
<organism evidence="1 2">
    <name type="scientific">Egibacter rhizosphaerae</name>
    <dbReference type="NCBI Taxonomy" id="1670831"/>
    <lineage>
        <taxon>Bacteria</taxon>
        <taxon>Bacillati</taxon>
        <taxon>Actinomycetota</taxon>
        <taxon>Nitriliruptoria</taxon>
        <taxon>Egibacterales</taxon>
        <taxon>Egibacteraceae</taxon>
        <taxon>Egibacter</taxon>
    </lineage>
</organism>
<dbReference type="OrthoDB" id="5244255at2"/>
<dbReference type="EMBL" id="CP036402">
    <property type="protein sequence ID" value="QBI21261.1"/>
    <property type="molecule type" value="Genomic_DNA"/>
</dbReference>
<gene>
    <name evidence="1" type="ORF">ER308_17915</name>
</gene>
<evidence type="ECO:0000313" key="1">
    <source>
        <dbReference type="EMBL" id="QBI21261.1"/>
    </source>
</evidence>
<dbReference type="AlphaFoldDB" id="A0A411YJD3"/>